<evidence type="ECO:0008006" key="11">
    <source>
        <dbReference type="Google" id="ProtNLM"/>
    </source>
</evidence>
<reference evidence="9" key="1">
    <citation type="submission" date="2022-01" db="EMBL/GenBank/DDBJ databases">
        <title>Novel bile acid biosynthetic pathways are enriched in the microbiome of centenarians.</title>
        <authorList>
            <person name="Sato Y."/>
            <person name="Atarashi K."/>
            <person name="Plichta R.D."/>
            <person name="Arai Y."/>
            <person name="Sasajima S."/>
            <person name="Kearney M.S."/>
            <person name="Suda W."/>
            <person name="Takeshita K."/>
            <person name="Sasaki T."/>
            <person name="Okamoto S."/>
            <person name="Skelly N.A."/>
            <person name="Okamura Y."/>
            <person name="Vlamakis H."/>
            <person name="Li Y."/>
            <person name="Tanoue T."/>
            <person name="Takei H."/>
            <person name="Nittono H."/>
            <person name="Narushima S."/>
            <person name="Irie J."/>
            <person name="Itoh H."/>
            <person name="Moriya K."/>
            <person name="Sugiura Y."/>
            <person name="Suematsu M."/>
            <person name="Moritoki N."/>
            <person name="Shibata S."/>
            <person name="Littman R.D."/>
            <person name="Fischbach A.M."/>
            <person name="Uwamino Y."/>
            <person name="Inoue T."/>
            <person name="Honda A."/>
            <person name="Hattori M."/>
            <person name="Murai T."/>
            <person name="Xavier J.R."/>
            <person name="Hirose N."/>
            <person name="Honda K."/>
        </authorList>
    </citation>
    <scope>NUCLEOTIDE SEQUENCE</scope>
    <source>
        <strain evidence="9">CE91-St16</strain>
    </source>
</reference>
<evidence type="ECO:0000259" key="8">
    <source>
        <dbReference type="Pfam" id="PF14322"/>
    </source>
</evidence>
<keyword evidence="4" id="KW-0472">Membrane</keyword>
<comment type="subcellular location">
    <subcellularLocation>
        <location evidence="1">Cell outer membrane</location>
    </subcellularLocation>
</comment>
<dbReference type="EMBL" id="BQOL01000002">
    <property type="protein sequence ID" value="GKI19998.1"/>
    <property type="molecule type" value="Genomic_DNA"/>
</dbReference>
<comment type="caution">
    <text evidence="9">The sequence shown here is derived from an EMBL/GenBank/DDBJ whole genome shotgun (WGS) entry which is preliminary data.</text>
</comment>
<dbReference type="Pfam" id="PF07980">
    <property type="entry name" value="SusD_RagB"/>
    <property type="match status" value="1"/>
</dbReference>
<evidence type="ECO:0000256" key="6">
    <source>
        <dbReference type="SAM" id="SignalP"/>
    </source>
</evidence>
<comment type="similarity">
    <text evidence="2">Belongs to the SusD family.</text>
</comment>
<dbReference type="InterPro" id="IPR012944">
    <property type="entry name" value="SusD_RagB_dom"/>
</dbReference>
<feature type="domain" description="RagB/SusD" evidence="7">
    <location>
        <begin position="380"/>
        <end position="635"/>
    </location>
</feature>
<evidence type="ECO:0000256" key="3">
    <source>
        <dbReference type="ARBA" id="ARBA00022729"/>
    </source>
</evidence>
<evidence type="ECO:0000256" key="5">
    <source>
        <dbReference type="ARBA" id="ARBA00023237"/>
    </source>
</evidence>
<evidence type="ECO:0000256" key="4">
    <source>
        <dbReference type="ARBA" id="ARBA00023136"/>
    </source>
</evidence>
<evidence type="ECO:0000256" key="1">
    <source>
        <dbReference type="ARBA" id="ARBA00004442"/>
    </source>
</evidence>
<gene>
    <name evidence="9" type="ORF">CE91St16_29060</name>
</gene>
<sequence length="639" mass="72476">MAMKVNKYGIICALALLSGVVGCEDSSSLLDKEESNDIYENMVSSDPYNATWFLSNIYKSMNDGFMVFGSDDSGGFLGNAVDEGIWKANWDNAYKMSVGAWATTDMLLNYDPWKKYYTAIRAACRFLEHADEIPDSPEPFIDEGVRTRMKGEARFLRALFYYELLKFYGGVPIVTRVLGPDDAAELHGARAGFDEVVEFICSEAMLAAGDLPHVDEYADSEWGRATKGACYALISRVRLLAASPLFNDRQNPSGSACRGEYSAEKWKTAAEAAKYFLENTRGYALHRSTDPERYGDYEDLFLRRYSPEIILAYQQDQFAVRLERNCLPGQLFNYAFGVLNNFPTLNTVAEYEVVKLDDQGNVVSTHLLGLDKLLKLHETNGTDPESGFDPQNPYANRDPRFYQSVWYNGEPWPARGTTAANTPKFESYVGGAHDATSKGFYCTGFFNRKFLDAWANLTGYGTMLKVNHNFIIFRYAEILLNYAEAVNEAFGDPDAVPAGYPMSAREAVNLVRERAKFPNYNMQDFKWPAGMPKAAAGKSISPLPAGLGQTEMRKRIVHERWIEFFQEEQRFFDLNRWKMRSPVTIYKQIITKSGDKFSFSVEPLITKTWKDKFYLFPIQEKEMNKSPLLEQNPGWGLEE</sequence>
<feature type="chain" id="PRO_5041242175" description="RagB/SusD family nutrient uptake outer membrane protein" evidence="6">
    <location>
        <begin position="24"/>
        <end position="639"/>
    </location>
</feature>
<keyword evidence="5" id="KW-0998">Cell outer membrane</keyword>
<evidence type="ECO:0000313" key="10">
    <source>
        <dbReference type="Proteomes" id="UP001055105"/>
    </source>
</evidence>
<dbReference type="GO" id="GO:0009279">
    <property type="term" value="C:cell outer membrane"/>
    <property type="evidence" value="ECO:0007669"/>
    <property type="project" value="UniProtKB-SubCell"/>
</dbReference>
<dbReference type="AlphaFoldDB" id="A0AA37KTK4"/>
<dbReference type="InterPro" id="IPR011990">
    <property type="entry name" value="TPR-like_helical_dom_sf"/>
</dbReference>
<organism evidence="9 10">
    <name type="scientific">Alistipes finegoldii</name>
    <dbReference type="NCBI Taxonomy" id="214856"/>
    <lineage>
        <taxon>Bacteria</taxon>
        <taxon>Pseudomonadati</taxon>
        <taxon>Bacteroidota</taxon>
        <taxon>Bacteroidia</taxon>
        <taxon>Bacteroidales</taxon>
        <taxon>Rikenellaceae</taxon>
        <taxon>Alistipes</taxon>
    </lineage>
</organism>
<evidence type="ECO:0000256" key="2">
    <source>
        <dbReference type="ARBA" id="ARBA00006275"/>
    </source>
</evidence>
<evidence type="ECO:0000313" key="9">
    <source>
        <dbReference type="EMBL" id="GKI19998.1"/>
    </source>
</evidence>
<dbReference type="PROSITE" id="PS51257">
    <property type="entry name" value="PROKAR_LIPOPROTEIN"/>
    <property type="match status" value="1"/>
</dbReference>
<name>A0AA37KTK4_9BACT</name>
<keyword evidence="3 6" id="KW-0732">Signal</keyword>
<dbReference type="Gene3D" id="1.25.40.390">
    <property type="match status" value="1"/>
</dbReference>
<dbReference type="SUPFAM" id="SSF48452">
    <property type="entry name" value="TPR-like"/>
    <property type="match status" value="1"/>
</dbReference>
<feature type="signal peptide" evidence="6">
    <location>
        <begin position="1"/>
        <end position="23"/>
    </location>
</feature>
<evidence type="ECO:0000259" key="7">
    <source>
        <dbReference type="Pfam" id="PF07980"/>
    </source>
</evidence>
<feature type="domain" description="SusD-like N-terminal" evidence="8">
    <location>
        <begin position="100"/>
        <end position="239"/>
    </location>
</feature>
<dbReference type="Pfam" id="PF14322">
    <property type="entry name" value="SusD-like_3"/>
    <property type="match status" value="1"/>
</dbReference>
<dbReference type="RefSeq" id="WP_244076928.1">
    <property type="nucleotide sequence ID" value="NZ_AP025581.1"/>
</dbReference>
<protein>
    <recommendedName>
        <fullName evidence="11">RagB/SusD family nutrient uptake outer membrane protein</fullName>
    </recommendedName>
</protein>
<dbReference type="InterPro" id="IPR033985">
    <property type="entry name" value="SusD-like_N"/>
</dbReference>
<dbReference type="Proteomes" id="UP001055105">
    <property type="component" value="Unassembled WGS sequence"/>
</dbReference>
<accession>A0AA37KTK4</accession>
<proteinExistence type="inferred from homology"/>